<feature type="non-terminal residue" evidence="2">
    <location>
        <position position="1"/>
    </location>
</feature>
<dbReference type="InterPro" id="IPR023631">
    <property type="entry name" value="Amidase_dom"/>
</dbReference>
<sequence length="192" mass="20936">LVDPANIETAGKWRESELEVLLYEFKHDLNAYLASLGSAAPVKSLAEVIAFNELHADDVMPHFGQELMELAQEKGKLTEKAYLKALEANLRLSRDEGIDETLRKHGLDAIVAPTGGPAWLIDTVHGDYGISGCSSPPAVAGYPHVTVPAGYVEGLPIGLSFFGGAWQELRLIRLAHAFEFATQARRLPRFGE</sequence>
<dbReference type="Gene3D" id="3.90.1300.10">
    <property type="entry name" value="Amidase signature (AS) domain"/>
    <property type="match status" value="1"/>
</dbReference>
<organism evidence="2">
    <name type="scientific">marine sediment metagenome</name>
    <dbReference type="NCBI Taxonomy" id="412755"/>
    <lineage>
        <taxon>unclassified sequences</taxon>
        <taxon>metagenomes</taxon>
        <taxon>ecological metagenomes</taxon>
    </lineage>
</organism>
<name>X0XMK9_9ZZZZ</name>
<dbReference type="AlphaFoldDB" id="X0XMK9"/>
<gene>
    <name evidence="2" type="ORF">S01H1_72605</name>
</gene>
<dbReference type="PANTHER" id="PTHR42678">
    <property type="entry name" value="AMIDASE"/>
    <property type="match status" value="1"/>
</dbReference>
<reference evidence="2" key="1">
    <citation type="journal article" date="2014" name="Front. Microbiol.">
        <title>High frequency of phylogenetically diverse reductive dehalogenase-homologous genes in deep subseafloor sedimentary metagenomes.</title>
        <authorList>
            <person name="Kawai M."/>
            <person name="Futagami T."/>
            <person name="Toyoda A."/>
            <person name="Takaki Y."/>
            <person name="Nishi S."/>
            <person name="Hori S."/>
            <person name="Arai W."/>
            <person name="Tsubouchi T."/>
            <person name="Morono Y."/>
            <person name="Uchiyama I."/>
            <person name="Ito T."/>
            <person name="Fujiyama A."/>
            <person name="Inagaki F."/>
            <person name="Takami H."/>
        </authorList>
    </citation>
    <scope>NUCLEOTIDE SEQUENCE</scope>
    <source>
        <strain evidence="2">Expedition CK06-06</strain>
    </source>
</reference>
<comment type="caution">
    <text evidence="2">The sequence shown here is derived from an EMBL/GenBank/DDBJ whole genome shotgun (WGS) entry which is preliminary data.</text>
</comment>
<dbReference type="SUPFAM" id="SSF75304">
    <property type="entry name" value="Amidase signature (AS) enzymes"/>
    <property type="match status" value="1"/>
</dbReference>
<evidence type="ECO:0000313" key="2">
    <source>
        <dbReference type="EMBL" id="GAG36542.1"/>
    </source>
</evidence>
<dbReference type="InterPro" id="IPR036928">
    <property type="entry name" value="AS_sf"/>
</dbReference>
<proteinExistence type="predicted"/>
<dbReference type="PANTHER" id="PTHR42678:SF34">
    <property type="entry name" value="OS04G0183300 PROTEIN"/>
    <property type="match status" value="1"/>
</dbReference>
<feature type="domain" description="Amidase" evidence="1">
    <location>
        <begin position="20"/>
        <end position="171"/>
    </location>
</feature>
<protein>
    <recommendedName>
        <fullName evidence="1">Amidase domain-containing protein</fullName>
    </recommendedName>
</protein>
<dbReference type="Pfam" id="PF01425">
    <property type="entry name" value="Amidase"/>
    <property type="match status" value="1"/>
</dbReference>
<evidence type="ECO:0000259" key="1">
    <source>
        <dbReference type="Pfam" id="PF01425"/>
    </source>
</evidence>
<accession>X0XMK9</accession>
<dbReference type="EMBL" id="BARS01048442">
    <property type="protein sequence ID" value="GAG36542.1"/>
    <property type="molecule type" value="Genomic_DNA"/>
</dbReference>